<evidence type="ECO:0000313" key="8">
    <source>
        <dbReference type="Proteomes" id="UP000647491"/>
    </source>
</evidence>
<keyword evidence="4" id="KW-0949">S-adenosyl-L-methionine</keyword>
<proteinExistence type="predicted"/>
<dbReference type="PRINTS" id="PR00507">
    <property type="entry name" value="N12N6MTFRASE"/>
</dbReference>
<reference evidence="7 8" key="1">
    <citation type="submission" date="2020-08" db="EMBL/GenBank/DDBJ databases">
        <title>Genome public.</title>
        <authorList>
            <person name="Liu C."/>
            <person name="Sun Q."/>
        </authorList>
    </citation>
    <scope>NUCLEOTIDE SEQUENCE [LARGE SCALE GENOMIC DNA]</scope>
    <source>
        <strain evidence="7 8">BX10</strain>
    </source>
</reference>
<organism evidence="7 8">
    <name type="scientific">Enterocloster hominis</name>
    <name type="common">ex Liu et al. 2021</name>
    <dbReference type="NCBI Taxonomy" id="2763663"/>
    <lineage>
        <taxon>Bacteria</taxon>
        <taxon>Bacillati</taxon>
        <taxon>Bacillota</taxon>
        <taxon>Clostridia</taxon>
        <taxon>Lachnospirales</taxon>
        <taxon>Lachnospiraceae</taxon>
        <taxon>Enterocloster</taxon>
    </lineage>
</organism>
<keyword evidence="2 7" id="KW-0489">Methyltransferase</keyword>
<feature type="domain" description="Type II methyltransferase M.TaqI-like" evidence="6">
    <location>
        <begin position="89"/>
        <end position="197"/>
    </location>
</feature>
<dbReference type="EMBL" id="JACRTJ010000025">
    <property type="protein sequence ID" value="MBC8599933.1"/>
    <property type="molecule type" value="Genomic_DNA"/>
</dbReference>
<name>A0ABR7NUY5_9FIRM</name>
<evidence type="ECO:0000256" key="3">
    <source>
        <dbReference type="ARBA" id="ARBA00022679"/>
    </source>
</evidence>
<dbReference type="PANTHER" id="PTHR33841">
    <property type="entry name" value="DNA METHYLTRANSFERASE YEEA-RELATED"/>
    <property type="match status" value="1"/>
</dbReference>
<dbReference type="RefSeq" id="WP_262427978.1">
    <property type="nucleotide sequence ID" value="NZ_JACRTJ010000025.1"/>
</dbReference>
<keyword evidence="3" id="KW-0808">Transferase</keyword>
<evidence type="ECO:0000259" key="6">
    <source>
        <dbReference type="Pfam" id="PF07669"/>
    </source>
</evidence>
<dbReference type="GO" id="GO:0008168">
    <property type="term" value="F:methyltransferase activity"/>
    <property type="evidence" value="ECO:0007669"/>
    <property type="project" value="UniProtKB-KW"/>
</dbReference>
<evidence type="ECO:0000256" key="2">
    <source>
        <dbReference type="ARBA" id="ARBA00022603"/>
    </source>
</evidence>
<dbReference type="SUPFAM" id="SSF53335">
    <property type="entry name" value="S-adenosyl-L-methionine-dependent methyltransferases"/>
    <property type="match status" value="1"/>
</dbReference>
<comment type="caution">
    <text evidence="7">The sequence shown here is derived from an EMBL/GenBank/DDBJ whole genome shotgun (WGS) entry which is preliminary data.</text>
</comment>
<evidence type="ECO:0000256" key="5">
    <source>
        <dbReference type="ARBA" id="ARBA00047942"/>
    </source>
</evidence>
<dbReference type="PANTHER" id="PTHR33841:SF1">
    <property type="entry name" value="DNA METHYLTRANSFERASE A"/>
    <property type="match status" value="1"/>
</dbReference>
<dbReference type="InterPro" id="IPR011639">
    <property type="entry name" value="MethylTrfase_TaqI-like_dom"/>
</dbReference>
<sequence length="472" mass="55186">MGKKTCKVFTPPDMVVYMLDKIGYTDDLLGKKVLENSCGTGHFLQEIVRRYIRDGRTRQVTDEDIKSGLEADIHGYEKDSEVYEQCLANLDKTAAELGIHDVAWHITKGDALRAELSPGYQYVIGNPPYITYYNLDSEDRALIRRQYEVCRVGKADYYYAFTEAALKSLAADGKMAYLIPNNFMKNRYSQALREYLIPYLTEIEDYKFLRIFGNYQISSAIIFCENQCQQDDFKYTDQEIGDIIRVKKRELTGKWTFCSSEESKKKTRLGDCFKVSAPVATLLNDAFVIQDFSENEAWIETNGYRLERLGLRPAASPKSRQYDKNNYIIFPYYYMSGRLCRYTEEEFHDKFPEIERYLQTYRDKLDLRQKDKACKWFEYGRSQALAHINQEKLMLSTLITDTVKYYQLDEETVPYSGMYLVPKTGYTIEQAKDILESDAFYQYIQSIGIHANGKTYRISPSDVENYTFEEKW</sequence>
<keyword evidence="8" id="KW-1185">Reference proteome</keyword>
<dbReference type="GO" id="GO:0032259">
    <property type="term" value="P:methylation"/>
    <property type="evidence" value="ECO:0007669"/>
    <property type="project" value="UniProtKB-KW"/>
</dbReference>
<accession>A0ABR7NUY5</accession>
<protein>
    <recommendedName>
        <fullName evidence="1">site-specific DNA-methyltransferase (adenine-specific)</fullName>
        <ecNumber evidence="1">2.1.1.72</ecNumber>
    </recommendedName>
</protein>
<evidence type="ECO:0000313" key="7">
    <source>
        <dbReference type="EMBL" id="MBC8599933.1"/>
    </source>
</evidence>
<comment type="catalytic activity">
    <reaction evidence="5">
        <text>a 2'-deoxyadenosine in DNA + S-adenosyl-L-methionine = an N(6)-methyl-2'-deoxyadenosine in DNA + S-adenosyl-L-homocysteine + H(+)</text>
        <dbReference type="Rhea" id="RHEA:15197"/>
        <dbReference type="Rhea" id="RHEA-COMP:12418"/>
        <dbReference type="Rhea" id="RHEA-COMP:12419"/>
        <dbReference type="ChEBI" id="CHEBI:15378"/>
        <dbReference type="ChEBI" id="CHEBI:57856"/>
        <dbReference type="ChEBI" id="CHEBI:59789"/>
        <dbReference type="ChEBI" id="CHEBI:90615"/>
        <dbReference type="ChEBI" id="CHEBI:90616"/>
        <dbReference type="EC" id="2.1.1.72"/>
    </reaction>
</comment>
<dbReference type="Gene3D" id="3.40.50.150">
    <property type="entry name" value="Vaccinia Virus protein VP39"/>
    <property type="match status" value="1"/>
</dbReference>
<evidence type="ECO:0000256" key="4">
    <source>
        <dbReference type="ARBA" id="ARBA00022691"/>
    </source>
</evidence>
<dbReference type="Pfam" id="PF07669">
    <property type="entry name" value="Eco57I"/>
    <property type="match status" value="1"/>
</dbReference>
<gene>
    <name evidence="7" type="ORF">H8708_11965</name>
</gene>
<dbReference type="InterPro" id="IPR050953">
    <property type="entry name" value="N4_N6_ade-DNA_methylase"/>
</dbReference>
<dbReference type="InterPro" id="IPR029063">
    <property type="entry name" value="SAM-dependent_MTases_sf"/>
</dbReference>
<evidence type="ECO:0000256" key="1">
    <source>
        <dbReference type="ARBA" id="ARBA00011900"/>
    </source>
</evidence>
<dbReference type="InterPro" id="IPR002052">
    <property type="entry name" value="DNA_methylase_N6_adenine_CS"/>
</dbReference>
<dbReference type="PROSITE" id="PS00092">
    <property type="entry name" value="N6_MTASE"/>
    <property type="match status" value="1"/>
</dbReference>
<dbReference type="EC" id="2.1.1.72" evidence="1"/>
<dbReference type="Proteomes" id="UP000647491">
    <property type="component" value="Unassembled WGS sequence"/>
</dbReference>